<accession>A0A1Y2A3Y2</accession>
<proteinExistence type="predicted"/>
<protein>
    <submittedName>
        <fullName evidence="2">Uncharacterized protein</fullName>
    </submittedName>
</protein>
<reference evidence="2 3" key="1">
    <citation type="submission" date="2016-07" db="EMBL/GenBank/DDBJ databases">
        <title>Pervasive Adenine N6-methylation of Active Genes in Fungi.</title>
        <authorList>
            <consortium name="DOE Joint Genome Institute"/>
            <person name="Mondo S.J."/>
            <person name="Dannebaum R.O."/>
            <person name="Kuo R.C."/>
            <person name="Labutti K."/>
            <person name="Haridas S."/>
            <person name="Kuo A."/>
            <person name="Salamov A."/>
            <person name="Ahrendt S.R."/>
            <person name="Lipzen A."/>
            <person name="Sullivan W."/>
            <person name="Andreopoulos W.B."/>
            <person name="Clum A."/>
            <person name="Lindquist E."/>
            <person name="Daum C."/>
            <person name="Ramamoorthy G.K."/>
            <person name="Gryganskyi A."/>
            <person name="Culley D."/>
            <person name="Magnuson J.K."/>
            <person name="James T.Y."/>
            <person name="O'Malley M.A."/>
            <person name="Stajich J.E."/>
            <person name="Spatafora J.W."/>
            <person name="Visel A."/>
            <person name="Grigoriev I.V."/>
        </authorList>
    </citation>
    <scope>NUCLEOTIDE SEQUENCE [LARGE SCALE GENOMIC DNA]</scope>
    <source>
        <strain evidence="2 3">CBS 115471</strain>
    </source>
</reference>
<keyword evidence="3" id="KW-1185">Reference proteome</keyword>
<gene>
    <name evidence="2" type="ORF">BCR34DRAFT_555636</name>
</gene>
<dbReference type="AlphaFoldDB" id="A0A1Y2A3Y2"/>
<dbReference type="Proteomes" id="UP000193144">
    <property type="component" value="Unassembled WGS sequence"/>
</dbReference>
<evidence type="ECO:0000313" key="3">
    <source>
        <dbReference type="Proteomes" id="UP000193144"/>
    </source>
</evidence>
<feature type="compositionally biased region" description="Basic residues" evidence="1">
    <location>
        <begin position="182"/>
        <end position="198"/>
    </location>
</feature>
<evidence type="ECO:0000313" key="2">
    <source>
        <dbReference type="EMBL" id="ORY17216.1"/>
    </source>
</evidence>
<organism evidence="2 3">
    <name type="scientific">Clohesyomyces aquaticus</name>
    <dbReference type="NCBI Taxonomy" id="1231657"/>
    <lineage>
        <taxon>Eukaryota</taxon>
        <taxon>Fungi</taxon>
        <taxon>Dikarya</taxon>
        <taxon>Ascomycota</taxon>
        <taxon>Pezizomycotina</taxon>
        <taxon>Dothideomycetes</taxon>
        <taxon>Pleosporomycetidae</taxon>
        <taxon>Pleosporales</taxon>
        <taxon>Lindgomycetaceae</taxon>
        <taxon>Clohesyomyces</taxon>
    </lineage>
</organism>
<evidence type="ECO:0000256" key="1">
    <source>
        <dbReference type="SAM" id="MobiDB-lite"/>
    </source>
</evidence>
<comment type="caution">
    <text evidence="2">The sequence shown here is derived from an EMBL/GenBank/DDBJ whole genome shotgun (WGS) entry which is preliminary data.</text>
</comment>
<dbReference type="EMBL" id="MCFA01000013">
    <property type="protein sequence ID" value="ORY17216.1"/>
    <property type="molecule type" value="Genomic_DNA"/>
</dbReference>
<feature type="region of interest" description="Disordered" evidence="1">
    <location>
        <begin position="160"/>
        <end position="198"/>
    </location>
</feature>
<sequence>MAGRSRSRTGRIDVIAPPISFFHATQVKARFGPAHTAHTTPTLVLRLTIPILSTLAFYSGFFSSANFPCRAPRAVPACDSCHTKLGAPPASTVELFPLGIERPPLLPICCLAPARRLQLPLGSPRLLLLLTACCFAPAATPDPAASRSFSPTRLLGRDSLQSSTAVSRSGHLNPRSCPPRQEHRHKGNPAGSRSRRCQRAHRRSLAVIYRHNVRPAEAQFVARTAV</sequence>
<name>A0A1Y2A3Y2_9PLEO</name>